<accession>A0A839S1B5</accession>
<dbReference type="InterPro" id="IPR051601">
    <property type="entry name" value="Serine_prot/Carboxylest_S33"/>
</dbReference>
<dbReference type="Proteomes" id="UP000550714">
    <property type="component" value="Unassembled WGS sequence"/>
</dbReference>
<dbReference type="PANTHER" id="PTHR43248">
    <property type="entry name" value="2-SUCCINYL-6-HYDROXY-2,4-CYCLOHEXADIENE-1-CARBOXYLATE SYNTHASE"/>
    <property type="match status" value="1"/>
</dbReference>
<dbReference type="PROSITE" id="PS51257">
    <property type="entry name" value="PROKAR_LIPOPROTEIN"/>
    <property type="match status" value="1"/>
</dbReference>
<dbReference type="GO" id="GO:0016787">
    <property type="term" value="F:hydrolase activity"/>
    <property type="evidence" value="ECO:0007669"/>
    <property type="project" value="UniProtKB-KW"/>
</dbReference>
<comment type="similarity">
    <text evidence="1">Belongs to the peptidase S33 family.</text>
</comment>
<name>A0A839S1B5_9PSEU</name>
<dbReference type="InterPro" id="IPR029058">
    <property type="entry name" value="AB_hydrolase_fold"/>
</dbReference>
<evidence type="ECO:0000256" key="1">
    <source>
        <dbReference type="ARBA" id="ARBA00010088"/>
    </source>
</evidence>
<dbReference type="SUPFAM" id="SSF53474">
    <property type="entry name" value="alpha/beta-Hydrolases"/>
    <property type="match status" value="1"/>
</dbReference>
<comment type="caution">
    <text evidence="6">The sequence shown here is derived from an EMBL/GenBank/DDBJ whole genome shotgun (WGS) entry which is preliminary data.</text>
</comment>
<dbReference type="Pfam" id="PF08386">
    <property type="entry name" value="Abhydrolase_4"/>
    <property type="match status" value="1"/>
</dbReference>
<evidence type="ECO:0000256" key="3">
    <source>
        <dbReference type="ARBA" id="ARBA00022801"/>
    </source>
</evidence>
<keyword evidence="3" id="KW-0378">Hydrolase</keyword>
<dbReference type="AlphaFoldDB" id="A0A839S1B5"/>
<dbReference type="InterPro" id="IPR013595">
    <property type="entry name" value="Pept_S33_TAP-like_C"/>
</dbReference>
<dbReference type="RefSeq" id="WP_183652590.1">
    <property type="nucleotide sequence ID" value="NZ_JACHWU010000002.1"/>
</dbReference>
<sequence length="513" mass="53807">MPRRHPPRRRARRAVLAALLPVLVVAGCTVGPSTRPAVVQNDAPAPAEREQDESGQPLPPLGEPGPSTLDWSDCASETRDRLGGAAGRNPSYECADLTTTLDPPGMPGQGLTRMSVLKAGNGPIPLVVVNDVDGEPGTLYAARLAATLPDALLERFSLIGVDRRGTGNSDAVRCIPSSERATLLDSDPSAGIDRPLDAARTAGQQCAIALEDEQGAIDSRRTTSDLDTLRKSLGMDRLHALGHGEGSRVLAMYSARFPGKTGRMVLDGMPDPSDDHARVLGGVAGGAEATLDAAGRELGRDLRAHVTALTERLGRGAPLTSDGYRLTPQLALRAVLSGLAERERWSELADAVATARSGDPDPLFRFVRPHVVEDQVSAARLDGTIATRCNDTATRLPADRLASTTRDLAREHPLFGATVAQELVWCSPWPTRSGERGAIGSDQAPPMVVVSTETDPVTPGKGTIRAADQMPSAVHVAWKGAGHGALSSSCVTDAAQGFLVDGDVPRDGTLCPA</sequence>
<feature type="region of interest" description="Disordered" evidence="4">
    <location>
        <begin position="32"/>
        <end position="74"/>
    </location>
</feature>
<gene>
    <name evidence="6" type="ORF">FHS23_002205</name>
</gene>
<dbReference type="Gene3D" id="3.40.50.1820">
    <property type="entry name" value="alpha/beta hydrolase"/>
    <property type="match status" value="1"/>
</dbReference>
<evidence type="ECO:0000259" key="5">
    <source>
        <dbReference type="Pfam" id="PF08386"/>
    </source>
</evidence>
<evidence type="ECO:0000313" key="6">
    <source>
        <dbReference type="EMBL" id="MBB3051182.1"/>
    </source>
</evidence>
<evidence type="ECO:0000313" key="7">
    <source>
        <dbReference type="Proteomes" id="UP000550714"/>
    </source>
</evidence>
<keyword evidence="2" id="KW-0732">Signal</keyword>
<evidence type="ECO:0000256" key="2">
    <source>
        <dbReference type="ARBA" id="ARBA00022729"/>
    </source>
</evidence>
<protein>
    <submittedName>
        <fullName evidence="6">Pimeloyl-ACP methyl ester carboxylesterase</fullName>
    </submittedName>
</protein>
<keyword evidence="7" id="KW-1185">Reference proteome</keyword>
<reference evidence="6 7" key="1">
    <citation type="submission" date="2020-08" db="EMBL/GenBank/DDBJ databases">
        <title>Genomic Encyclopedia of Type Strains, Phase III (KMG-III): the genomes of soil and plant-associated and newly described type strains.</title>
        <authorList>
            <person name="Whitman W."/>
        </authorList>
    </citation>
    <scope>NUCLEOTIDE SEQUENCE [LARGE SCALE GENOMIC DNA]</scope>
    <source>
        <strain evidence="6 7">CECT 8577</strain>
    </source>
</reference>
<proteinExistence type="inferred from homology"/>
<feature type="domain" description="Peptidase S33 tripeptidyl aminopeptidase-like C-terminal" evidence="5">
    <location>
        <begin position="413"/>
        <end position="511"/>
    </location>
</feature>
<dbReference type="PANTHER" id="PTHR43248:SF29">
    <property type="entry name" value="TRIPEPTIDYL AMINOPEPTIDASE"/>
    <property type="match status" value="1"/>
</dbReference>
<evidence type="ECO:0000256" key="4">
    <source>
        <dbReference type="SAM" id="MobiDB-lite"/>
    </source>
</evidence>
<dbReference type="EMBL" id="JACHWU010000002">
    <property type="protein sequence ID" value="MBB3051182.1"/>
    <property type="molecule type" value="Genomic_DNA"/>
</dbReference>
<organism evidence="6 7">
    <name type="scientific">Prauserella isguenensis</name>
    <dbReference type="NCBI Taxonomy" id="1470180"/>
    <lineage>
        <taxon>Bacteria</taxon>
        <taxon>Bacillati</taxon>
        <taxon>Actinomycetota</taxon>
        <taxon>Actinomycetes</taxon>
        <taxon>Pseudonocardiales</taxon>
        <taxon>Pseudonocardiaceae</taxon>
        <taxon>Prauserella</taxon>
    </lineage>
</organism>